<name>A0A850P6A8_9PROT</name>
<protein>
    <recommendedName>
        <fullName evidence="4">Helix-turn-helix domain-containing protein</fullName>
    </recommendedName>
</protein>
<organism evidence="2 3">
    <name type="scientific">Ameyamaea chiangmaiensis</name>
    <dbReference type="NCBI Taxonomy" id="442969"/>
    <lineage>
        <taxon>Bacteria</taxon>
        <taxon>Pseudomonadati</taxon>
        <taxon>Pseudomonadota</taxon>
        <taxon>Alphaproteobacteria</taxon>
        <taxon>Acetobacterales</taxon>
        <taxon>Acetobacteraceae</taxon>
        <taxon>Ameyamaea</taxon>
    </lineage>
</organism>
<keyword evidence="1" id="KW-0812">Transmembrane</keyword>
<evidence type="ECO:0000313" key="3">
    <source>
        <dbReference type="Proteomes" id="UP000585665"/>
    </source>
</evidence>
<gene>
    <name evidence="2" type="ORF">HUK82_06205</name>
</gene>
<keyword evidence="1" id="KW-0472">Membrane</keyword>
<evidence type="ECO:0008006" key="4">
    <source>
        <dbReference type="Google" id="ProtNLM"/>
    </source>
</evidence>
<accession>A0A850P6A8</accession>
<dbReference type="EMBL" id="JABXXR010000029">
    <property type="protein sequence ID" value="NVN40157.1"/>
    <property type="molecule type" value="Genomic_DNA"/>
</dbReference>
<dbReference type="RefSeq" id="WP_176613128.1">
    <property type="nucleotide sequence ID" value="NZ_JABXXR010000029.1"/>
</dbReference>
<reference evidence="2 3" key="1">
    <citation type="submission" date="2020-06" db="EMBL/GenBank/DDBJ databases">
        <title>Description of novel acetic acid bacteria.</title>
        <authorList>
            <person name="Sombolestani A."/>
        </authorList>
    </citation>
    <scope>NUCLEOTIDE SEQUENCE [LARGE SCALE GENOMIC DNA]</scope>
    <source>
        <strain evidence="2 3">LMG 27010</strain>
    </source>
</reference>
<keyword evidence="1" id="KW-1133">Transmembrane helix</keyword>
<dbReference type="Proteomes" id="UP000585665">
    <property type="component" value="Unassembled WGS sequence"/>
</dbReference>
<sequence length="129" mass="14311">MMSQPIALPHRPMLTANEAARHLGVARGTLLGLAILRIGPRAIPVNRRRHYRREELDRFRADLLQAVGVGDHDTPYRHRPAVPGPDTDTAPPRDPLLVLLTRQAIRRRLILTSLWGLLGAGGLASLILF</sequence>
<proteinExistence type="predicted"/>
<feature type="transmembrane region" description="Helical" evidence="1">
    <location>
        <begin position="20"/>
        <end position="39"/>
    </location>
</feature>
<feature type="transmembrane region" description="Helical" evidence="1">
    <location>
        <begin position="109"/>
        <end position="128"/>
    </location>
</feature>
<keyword evidence="3" id="KW-1185">Reference proteome</keyword>
<evidence type="ECO:0000313" key="2">
    <source>
        <dbReference type="EMBL" id="NVN40157.1"/>
    </source>
</evidence>
<comment type="caution">
    <text evidence="2">The sequence shown here is derived from an EMBL/GenBank/DDBJ whole genome shotgun (WGS) entry which is preliminary data.</text>
</comment>
<dbReference type="AlphaFoldDB" id="A0A850P6A8"/>
<evidence type="ECO:0000256" key="1">
    <source>
        <dbReference type="SAM" id="Phobius"/>
    </source>
</evidence>